<keyword evidence="2" id="KW-1185">Reference proteome</keyword>
<evidence type="ECO:0000313" key="1">
    <source>
        <dbReference type="EMBL" id="VDC25238.1"/>
    </source>
</evidence>
<evidence type="ECO:0000313" key="2">
    <source>
        <dbReference type="Proteomes" id="UP000277498"/>
    </source>
</evidence>
<gene>
    <name evidence="1" type="ORF">XINFAN_01476</name>
</gene>
<dbReference type="AlphaFoldDB" id="A0A3P5WUE8"/>
<protein>
    <submittedName>
        <fullName evidence="1">Uncharacterized protein</fullName>
    </submittedName>
</protein>
<proteinExistence type="predicted"/>
<reference evidence="1 2" key="1">
    <citation type="submission" date="2018-11" db="EMBL/GenBank/DDBJ databases">
        <authorList>
            <person name="Criscuolo A."/>
        </authorList>
    </citation>
    <scope>NUCLEOTIDE SEQUENCE [LARGE SCALE GENOMIC DNA]</scope>
    <source>
        <strain evidence="1">ACIP111625</strain>
    </source>
</reference>
<organism evidence="1 2">
    <name type="scientific">Pseudogemmobacter humi</name>
    <dbReference type="NCBI Taxonomy" id="2483812"/>
    <lineage>
        <taxon>Bacteria</taxon>
        <taxon>Pseudomonadati</taxon>
        <taxon>Pseudomonadota</taxon>
        <taxon>Alphaproteobacteria</taxon>
        <taxon>Rhodobacterales</taxon>
        <taxon>Paracoccaceae</taxon>
        <taxon>Pseudogemmobacter</taxon>
    </lineage>
</organism>
<sequence>MLQLYIDTYNQARREYARGESARRAELEKTVARLDAEVGRLISFMARGVGHADRLASEYDARCRELDTARAALASAPPPIDNVALHPAALAGYRHALRELAPIMGANARNGRADLAAQLRRLVESVTVFQGDLPGSIRIGISGHLRTLINAPKLRDRVWGAVVAREGLEPSTLRL</sequence>
<dbReference type="EMBL" id="UXAW01000051">
    <property type="protein sequence ID" value="VDC25238.1"/>
    <property type="molecule type" value="Genomic_DNA"/>
</dbReference>
<dbReference type="Proteomes" id="UP000277498">
    <property type="component" value="Unassembled WGS sequence"/>
</dbReference>
<accession>A0A3P5WUE8</accession>
<name>A0A3P5WUE8_9RHOB</name>